<protein>
    <submittedName>
        <fullName evidence="1">Uncharacterized protein</fullName>
    </submittedName>
</protein>
<keyword evidence="2" id="KW-1185">Reference proteome</keyword>
<dbReference type="RefSeq" id="WP_202008408.1">
    <property type="nucleotide sequence ID" value="NZ_JAERRB010000002.1"/>
</dbReference>
<sequence>MKKAHRTFRKKNMTAQATVARLKIEKNTLPSAANRALVYDGTWQTFYVATDQWKTELNYVDCELTFFRRLMFEYFAPCIDGAPLEQTRKLSGQETRIEKRRAALEERVLDQRHHLAHLLENPIARDAQICYDQQMILQEELAEFLKAFRQFKQNLFVVATNILRGAKGEVLASGIT</sequence>
<organism evidence="1 2">
    <name type="scientific">Chryseolinea lacunae</name>
    <dbReference type="NCBI Taxonomy" id="2801331"/>
    <lineage>
        <taxon>Bacteria</taxon>
        <taxon>Pseudomonadati</taxon>
        <taxon>Bacteroidota</taxon>
        <taxon>Cytophagia</taxon>
        <taxon>Cytophagales</taxon>
        <taxon>Fulvivirgaceae</taxon>
        <taxon>Chryseolinea</taxon>
    </lineage>
</organism>
<name>A0ABS1KNK6_9BACT</name>
<proteinExistence type="predicted"/>
<comment type="caution">
    <text evidence="1">The sequence shown here is derived from an EMBL/GenBank/DDBJ whole genome shotgun (WGS) entry which is preliminary data.</text>
</comment>
<evidence type="ECO:0000313" key="2">
    <source>
        <dbReference type="Proteomes" id="UP000613030"/>
    </source>
</evidence>
<dbReference type="Proteomes" id="UP000613030">
    <property type="component" value="Unassembled WGS sequence"/>
</dbReference>
<evidence type="ECO:0000313" key="1">
    <source>
        <dbReference type="EMBL" id="MBL0741045.1"/>
    </source>
</evidence>
<gene>
    <name evidence="1" type="ORF">JI741_07425</name>
</gene>
<accession>A0ABS1KNK6</accession>
<dbReference type="EMBL" id="JAERRB010000002">
    <property type="protein sequence ID" value="MBL0741045.1"/>
    <property type="molecule type" value="Genomic_DNA"/>
</dbReference>
<reference evidence="1 2" key="1">
    <citation type="submission" date="2021-01" db="EMBL/GenBank/DDBJ databases">
        <title>Chryseolinea sp. Jin1 Genome sequencing and assembly.</title>
        <authorList>
            <person name="Kim I."/>
        </authorList>
    </citation>
    <scope>NUCLEOTIDE SEQUENCE [LARGE SCALE GENOMIC DNA]</scope>
    <source>
        <strain evidence="1 2">Jin1</strain>
    </source>
</reference>